<evidence type="ECO:0000313" key="2">
    <source>
        <dbReference type="Proteomes" id="UP001164250"/>
    </source>
</evidence>
<protein>
    <submittedName>
        <fullName evidence="1">Uncharacterized protein</fullName>
    </submittedName>
</protein>
<organism evidence="1 2">
    <name type="scientific">Pistacia atlantica</name>
    <dbReference type="NCBI Taxonomy" id="434234"/>
    <lineage>
        <taxon>Eukaryota</taxon>
        <taxon>Viridiplantae</taxon>
        <taxon>Streptophyta</taxon>
        <taxon>Embryophyta</taxon>
        <taxon>Tracheophyta</taxon>
        <taxon>Spermatophyta</taxon>
        <taxon>Magnoliopsida</taxon>
        <taxon>eudicotyledons</taxon>
        <taxon>Gunneridae</taxon>
        <taxon>Pentapetalae</taxon>
        <taxon>rosids</taxon>
        <taxon>malvids</taxon>
        <taxon>Sapindales</taxon>
        <taxon>Anacardiaceae</taxon>
        <taxon>Pistacia</taxon>
    </lineage>
</organism>
<dbReference type="EMBL" id="CM047899">
    <property type="protein sequence ID" value="KAJ0103591.1"/>
    <property type="molecule type" value="Genomic_DNA"/>
</dbReference>
<comment type="caution">
    <text evidence="1">The sequence shown here is derived from an EMBL/GenBank/DDBJ whole genome shotgun (WGS) entry which is preliminary data.</text>
</comment>
<gene>
    <name evidence="1" type="ORF">Patl1_04925</name>
</gene>
<proteinExistence type="predicted"/>
<dbReference type="Proteomes" id="UP001164250">
    <property type="component" value="Chromosome 3"/>
</dbReference>
<reference evidence="2" key="1">
    <citation type="journal article" date="2023" name="G3 (Bethesda)">
        <title>Genome assembly and association tests identify interacting loci associated with vigor, precocity, and sex in interspecific pistachio rootstocks.</title>
        <authorList>
            <person name="Palmer W."/>
            <person name="Jacygrad E."/>
            <person name="Sagayaradj S."/>
            <person name="Cavanaugh K."/>
            <person name="Han R."/>
            <person name="Bertier L."/>
            <person name="Beede B."/>
            <person name="Kafkas S."/>
            <person name="Golino D."/>
            <person name="Preece J."/>
            <person name="Michelmore R."/>
        </authorList>
    </citation>
    <scope>NUCLEOTIDE SEQUENCE [LARGE SCALE GENOMIC DNA]</scope>
</reference>
<keyword evidence="2" id="KW-1185">Reference proteome</keyword>
<sequence>MLFHHLLFLSLISAFCLITLASGAPVLPESEVEALKEIAKRLGKRDWNFSVDPCSKEESWVAVAENLLKNVTCNCSFSNGTVCHVVSMYCLSFTRSLFPTL</sequence>
<evidence type="ECO:0000313" key="1">
    <source>
        <dbReference type="EMBL" id="KAJ0103591.1"/>
    </source>
</evidence>
<name>A0ACC1BX85_9ROSI</name>
<accession>A0ACC1BX85</accession>